<feature type="transmembrane region" description="Helical" evidence="1">
    <location>
        <begin position="20"/>
        <end position="45"/>
    </location>
</feature>
<protein>
    <submittedName>
        <fullName evidence="2">Uncharacterized protein</fullName>
    </submittedName>
</protein>
<name>A0ABU8WWK9_9BURK</name>
<gene>
    <name evidence="2" type="ORF">WKW82_35000</name>
</gene>
<dbReference type="EMBL" id="JBBKZT010000028">
    <property type="protein sequence ID" value="MEJ8851881.1"/>
    <property type="molecule type" value="Genomic_DNA"/>
</dbReference>
<feature type="transmembrane region" description="Helical" evidence="1">
    <location>
        <begin position="82"/>
        <end position="105"/>
    </location>
</feature>
<evidence type="ECO:0000313" key="2">
    <source>
        <dbReference type="EMBL" id="MEJ8851881.1"/>
    </source>
</evidence>
<keyword evidence="3" id="KW-1185">Reference proteome</keyword>
<feature type="transmembrane region" description="Helical" evidence="1">
    <location>
        <begin position="51"/>
        <end position="70"/>
    </location>
</feature>
<keyword evidence="1" id="KW-0472">Membrane</keyword>
<dbReference type="RefSeq" id="WP_340347684.1">
    <property type="nucleotide sequence ID" value="NZ_JBBKZT010000028.1"/>
</dbReference>
<keyword evidence="1" id="KW-0812">Transmembrane</keyword>
<reference evidence="2 3" key="1">
    <citation type="submission" date="2024-03" db="EMBL/GenBank/DDBJ databases">
        <title>Novel species of the genus Variovorax.</title>
        <authorList>
            <person name="Liu Q."/>
            <person name="Xin Y.-H."/>
        </authorList>
    </citation>
    <scope>NUCLEOTIDE SEQUENCE [LARGE SCALE GENOMIC DNA]</scope>
    <source>
        <strain evidence="2 3">KACC 18900</strain>
    </source>
</reference>
<organism evidence="2 3">
    <name type="scientific">Variovorax rhizosphaerae</name>
    <dbReference type="NCBI Taxonomy" id="1836200"/>
    <lineage>
        <taxon>Bacteria</taxon>
        <taxon>Pseudomonadati</taxon>
        <taxon>Pseudomonadota</taxon>
        <taxon>Betaproteobacteria</taxon>
        <taxon>Burkholderiales</taxon>
        <taxon>Comamonadaceae</taxon>
        <taxon>Variovorax</taxon>
    </lineage>
</organism>
<keyword evidence="1" id="KW-1133">Transmembrane helix</keyword>
<dbReference type="Proteomes" id="UP001385892">
    <property type="component" value="Unassembled WGS sequence"/>
</dbReference>
<evidence type="ECO:0000313" key="3">
    <source>
        <dbReference type="Proteomes" id="UP001385892"/>
    </source>
</evidence>
<evidence type="ECO:0000256" key="1">
    <source>
        <dbReference type="SAM" id="Phobius"/>
    </source>
</evidence>
<accession>A0ABU8WWK9</accession>
<proteinExistence type="predicted"/>
<sequence length="111" mass="12785">MAKIQFDRREFAAPRRSFAIRMLGALLFVVWQLVRLTCCAVLILLEPLLRATLVPIAFFSFVVTLIFGFLIGDPRFPRWGMLAFSIGTLMLYWVFLAVMSLFMTLPPSHDR</sequence>
<comment type="caution">
    <text evidence="2">The sequence shown here is derived from an EMBL/GenBank/DDBJ whole genome shotgun (WGS) entry which is preliminary data.</text>
</comment>